<dbReference type="AlphaFoldDB" id="A0AAV2ZX54"/>
<proteinExistence type="predicted"/>
<dbReference type="Proteomes" id="UP001181693">
    <property type="component" value="Unassembled WGS sequence"/>
</dbReference>
<evidence type="ECO:0000313" key="2">
    <source>
        <dbReference type="Proteomes" id="UP001181693"/>
    </source>
</evidence>
<dbReference type="EMBL" id="DYDO01000006">
    <property type="protein sequence ID" value="DBA23146.1"/>
    <property type="molecule type" value="Genomic_DNA"/>
</dbReference>
<comment type="caution">
    <text evidence="1">The sequence shown here is derived from an EMBL/GenBank/DDBJ whole genome shotgun (WGS) entry which is preliminary data.</text>
</comment>
<accession>A0AAV2ZX54</accession>
<sequence length="87" mass="9889">MAWNLCRTVCKDASITILSSHLYFVLCRDTSFGLYPKIPELSWTWSTAGSFHRVIKLQKCTGLLQMQLQGEKSVHNMKVTIKSPSIN</sequence>
<organism evidence="1 2">
    <name type="scientific">Pyxicephalus adspersus</name>
    <name type="common">African bullfrog</name>
    <dbReference type="NCBI Taxonomy" id="30357"/>
    <lineage>
        <taxon>Eukaryota</taxon>
        <taxon>Metazoa</taxon>
        <taxon>Chordata</taxon>
        <taxon>Craniata</taxon>
        <taxon>Vertebrata</taxon>
        <taxon>Euteleostomi</taxon>
        <taxon>Amphibia</taxon>
        <taxon>Batrachia</taxon>
        <taxon>Anura</taxon>
        <taxon>Neobatrachia</taxon>
        <taxon>Ranoidea</taxon>
        <taxon>Pyxicephalidae</taxon>
        <taxon>Pyxicephalinae</taxon>
        <taxon>Pyxicephalus</taxon>
    </lineage>
</organism>
<name>A0AAV2ZX54_PYXAD</name>
<keyword evidence="2" id="KW-1185">Reference proteome</keyword>
<evidence type="ECO:0000313" key="1">
    <source>
        <dbReference type="EMBL" id="DBA23146.1"/>
    </source>
</evidence>
<reference evidence="1" key="1">
    <citation type="thesis" date="2020" institute="ProQuest LLC" country="789 East Eisenhower Parkway, Ann Arbor, MI, USA">
        <title>Comparative Genomics and Chromosome Evolution.</title>
        <authorList>
            <person name="Mudd A.B."/>
        </authorList>
    </citation>
    <scope>NUCLEOTIDE SEQUENCE</scope>
    <source>
        <strain evidence="1">1538</strain>
        <tissue evidence="1">Blood</tissue>
    </source>
</reference>
<protein>
    <submittedName>
        <fullName evidence="1">Uncharacterized protein</fullName>
    </submittedName>
</protein>
<gene>
    <name evidence="1" type="ORF">GDO54_014092</name>
</gene>